<sequence length="80" mass="9213">MDATFHRVHWLFITVWFEAHRGFFVKKRPNTPHYIVLTFAVFALLLSISMKYSLFGLLNSIGLTFMYLAPSVSKSALTQS</sequence>
<reference evidence="2" key="1">
    <citation type="journal article" date="2015" name="MBio">
        <title>Eco-Evolutionary Dynamics of Episomes among Ecologically Cohesive Bacterial Populations.</title>
        <authorList>
            <person name="Xue H."/>
            <person name="Cordero O.X."/>
            <person name="Camas F.M."/>
            <person name="Trimble W."/>
            <person name="Meyer F."/>
            <person name="Guglielmini J."/>
            <person name="Rocha E.P."/>
            <person name="Polz M.F."/>
        </authorList>
    </citation>
    <scope>NUCLEOTIDE SEQUENCE</scope>
    <source>
        <strain evidence="2">FF_59</strain>
    </source>
</reference>
<evidence type="ECO:0000313" key="3">
    <source>
        <dbReference type="EMBL" id="PMP09857.1"/>
    </source>
</evidence>
<evidence type="ECO:0000313" key="4">
    <source>
        <dbReference type="Proteomes" id="UP000235579"/>
    </source>
</evidence>
<gene>
    <name evidence="3" type="ORF">BCS92_23785</name>
</gene>
<protein>
    <submittedName>
        <fullName evidence="2">Uncharacterized protein</fullName>
    </submittedName>
</protein>
<keyword evidence="1" id="KW-0812">Transmembrane</keyword>
<accession>A0A0H3ZVZ2</accession>
<dbReference type="EMBL" id="MDBP01000084">
    <property type="protein sequence ID" value="PMP09857.1"/>
    <property type="molecule type" value="Genomic_DNA"/>
</dbReference>
<keyword evidence="1" id="KW-0472">Membrane</keyword>
<evidence type="ECO:0000256" key="1">
    <source>
        <dbReference type="SAM" id="Phobius"/>
    </source>
</evidence>
<dbReference type="EMBL" id="KP795697">
    <property type="protein sequence ID" value="AKN40455.1"/>
    <property type="molecule type" value="Genomic_DNA"/>
</dbReference>
<dbReference type="Proteomes" id="UP000235579">
    <property type="component" value="Unassembled WGS sequence"/>
</dbReference>
<evidence type="ECO:0000313" key="2">
    <source>
        <dbReference type="EMBL" id="AKN40455.1"/>
    </source>
</evidence>
<organism evidence="2">
    <name type="scientific">Vibrio tasmaniensis</name>
    <dbReference type="NCBI Taxonomy" id="212663"/>
    <lineage>
        <taxon>Bacteria</taxon>
        <taxon>Pseudomonadati</taxon>
        <taxon>Pseudomonadota</taxon>
        <taxon>Gammaproteobacteria</taxon>
        <taxon>Vibrionales</taxon>
        <taxon>Vibrionaceae</taxon>
        <taxon>Vibrio</taxon>
    </lineage>
</organism>
<proteinExistence type="predicted"/>
<reference evidence="3" key="4">
    <citation type="journal article" date="2018" name="Nature">
        <title>A major lineage of non-tailed dsDNA viruses as unrecognized killers of marine bacteria.</title>
        <authorList>
            <person name="Kauffman K.M."/>
            <person name="Hussain F.A."/>
            <person name="Yang J."/>
            <person name="Arevalo P."/>
            <person name="Brown J.M."/>
            <person name="Chang W.K."/>
            <person name="VanInsberghe D."/>
            <person name="Elsherbini J."/>
            <person name="Sharma R.S."/>
            <person name="Cutler M.B."/>
            <person name="Kelly L."/>
            <person name="Polz M.F."/>
        </authorList>
    </citation>
    <scope>NUCLEOTIDE SEQUENCE</scope>
    <source>
        <strain evidence="3">10N.222.48.A2</strain>
    </source>
</reference>
<keyword evidence="1" id="KW-1133">Transmembrane helix</keyword>
<feature type="transmembrane region" description="Helical" evidence="1">
    <location>
        <begin position="31"/>
        <end position="48"/>
    </location>
</feature>
<dbReference type="AlphaFoldDB" id="A0A0H3ZVZ2"/>
<reference evidence="4" key="2">
    <citation type="submission" date="2016-07" db="EMBL/GenBank/DDBJ databases">
        <title>Nontailed viruses are major unrecognized killers of bacteria in the ocean.</title>
        <authorList>
            <person name="Kauffman K."/>
            <person name="Hussain F."/>
            <person name="Yang J."/>
            <person name="Arevalo P."/>
            <person name="Brown J."/>
            <person name="Cutler M."/>
            <person name="Kelly L."/>
            <person name="Polz M.F."/>
        </authorList>
    </citation>
    <scope>NUCLEOTIDE SEQUENCE [LARGE SCALE GENOMIC DNA]</scope>
    <source>
        <strain evidence="4">10N.222.48.A2</strain>
    </source>
</reference>
<name>A0A0H3ZVZ2_9VIBR</name>
<reference evidence="3" key="3">
    <citation type="submission" date="2016-07" db="EMBL/GenBank/DDBJ databases">
        <authorList>
            <person name="Wan K."/>
            <person name="Booth B."/>
            <person name="Spirohn K."/>
            <person name="Hao T."/>
            <person name="Hu Y."/>
            <person name="Calderwood M."/>
            <person name="Hill D."/>
            <person name="Mohr S."/>
            <person name="Vidal M."/>
            <person name="Celniker S."/>
            <person name="Perrimon N."/>
        </authorList>
    </citation>
    <scope>NUCLEOTIDE SEQUENCE</scope>
    <source>
        <strain evidence="3">10N.222.48.A2</strain>
    </source>
</reference>